<evidence type="ECO:0000256" key="1">
    <source>
        <dbReference type="ARBA" id="ARBA00023002"/>
    </source>
</evidence>
<dbReference type="InterPro" id="IPR012349">
    <property type="entry name" value="Split_barrel_FMN-bd"/>
</dbReference>
<dbReference type="Gene3D" id="2.30.110.10">
    <property type="entry name" value="Electron Transport, Fmn-binding Protein, Chain A"/>
    <property type="match status" value="1"/>
</dbReference>
<dbReference type="PANTHER" id="PTHR30466:SF1">
    <property type="entry name" value="FMN REDUCTASE (NADH) RUTF"/>
    <property type="match status" value="1"/>
</dbReference>
<dbReference type="InterPro" id="IPR002563">
    <property type="entry name" value="Flavin_Rdtase-like_dom"/>
</dbReference>
<keyword evidence="4" id="KW-1185">Reference proteome</keyword>
<dbReference type="RefSeq" id="WP_350935623.1">
    <property type="nucleotide sequence ID" value="NZ_JAYWLC010000003.1"/>
</dbReference>
<dbReference type="InterPro" id="IPR050268">
    <property type="entry name" value="NADH-dep_flavin_reductase"/>
</dbReference>
<gene>
    <name evidence="3" type="ORF">VSX56_06130</name>
</gene>
<evidence type="ECO:0000313" key="4">
    <source>
        <dbReference type="Proteomes" id="UP001438953"/>
    </source>
</evidence>
<feature type="domain" description="Flavin reductase like" evidence="2">
    <location>
        <begin position="28"/>
        <end position="174"/>
    </location>
</feature>
<comment type="caution">
    <text evidence="3">The sequence shown here is derived from an EMBL/GenBank/DDBJ whole genome shotgun (WGS) entry which is preliminary data.</text>
</comment>
<dbReference type="SMART" id="SM00903">
    <property type="entry name" value="Flavin_Reduct"/>
    <property type="match status" value="1"/>
</dbReference>
<proteinExistence type="predicted"/>
<evidence type="ECO:0000313" key="3">
    <source>
        <dbReference type="EMBL" id="MER5171353.1"/>
    </source>
</evidence>
<dbReference type="PANTHER" id="PTHR30466">
    <property type="entry name" value="FLAVIN REDUCTASE"/>
    <property type="match status" value="1"/>
</dbReference>
<dbReference type="Pfam" id="PF01613">
    <property type="entry name" value="Flavin_Reduct"/>
    <property type="match status" value="1"/>
</dbReference>
<dbReference type="SUPFAM" id="SSF50475">
    <property type="entry name" value="FMN-binding split barrel"/>
    <property type="match status" value="1"/>
</dbReference>
<evidence type="ECO:0000259" key="2">
    <source>
        <dbReference type="SMART" id="SM00903"/>
    </source>
</evidence>
<dbReference type="EMBL" id="JAYWLC010000003">
    <property type="protein sequence ID" value="MER5171353.1"/>
    <property type="molecule type" value="Genomic_DNA"/>
</dbReference>
<keyword evidence="1" id="KW-0560">Oxidoreductase</keyword>
<protein>
    <submittedName>
        <fullName evidence="3">Flavin reductase</fullName>
    </submittedName>
</protein>
<name>A0ABV1SEM4_9RHOB</name>
<accession>A0ABV1SEM4</accession>
<organism evidence="3 4">
    <name type="scientific">Thioclava kandeliae</name>
    <dbReference type="NCBI Taxonomy" id="3070818"/>
    <lineage>
        <taxon>Bacteria</taxon>
        <taxon>Pseudomonadati</taxon>
        <taxon>Pseudomonadota</taxon>
        <taxon>Alphaproteobacteria</taxon>
        <taxon>Rhodobacterales</taxon>
        <taxon>Paracoccaceae</taxon>
        <taxon>Thioclava</taxon>
    </lineage>
</organism>
<reference evidence="3 4" key="1">
    <citation type="submission" date="2024-06" db="EMBL/GenBank/DDBJ databases">
        <title>Thioclava kandeliae sp. nov. from a rhizosphere soil sample of Kandelia candel in a mangrove.</title>
        <authorList>
            <person name="Mu T."/>
        </authorList>
    </citation>
    <scope>NUCLEOTIDE SEQUENCE [LARGE SCALE GENOMIC DNA]</scope>
    <source>
        <strain evidence="3 4">CPCC 100088</strain>
    </source>
</reference>
<dbReference type="Proteomes" id="UP001438953">
    <property type="component" value="Unassembled WGS sequence"/>
</dbReference>
<sequence length="177" mass="18625">MSDLADSPAATDLPIIELADKQSFRDGMSCLVGAVNIVTTDGPGGRAGFTATAVCSVTDEPPTLLVCVNRSSSAAPAFLQNDSICVNTVGPKHAEIAMLFGGKTPMQERFADVAWRKSARTGAPVLDETVATFDCKVSARQVVGTHEVIFCQVVEARSDATSPASAYFGRKFHELTA</sequence>